<organism evidence="1 2">
    <name type="scientific">Gimesia maris</name>
    <dbReference type="NCBI Taxonomy" id="122"/>
    <lineage>
        <taxon>Bacteria</taxon>
        <taxon>Pseudomonadati</taxon>
        <taxon>Planctomycetota</taxon>
        <taxon>Planctomycetia</taxon>
        <taxon>Planctomycetales</taxon>
        <taxon>Planctomycetaceae</taxon>
        <taxon>Gimesia</taxon>
    </lineage>
</organism>
<protein>
    <submittedName>
        <fullName evidence="1">Uncharacterized protein</fullName>
    </submittedName>
</protein>
<sequence>MLIRCLVMKHVYCRKSVLRARRITTEFRQRRAWVKSNLIAEQAAAVLS</sequence>
<proteinExistence type="predicted"/>
<gene>
    <name evidence="1" type="ORF">GmarT_07950</name>
</gene>
<evidence type="ECO:0000313" key="2">
    <source>
        <dbReference type="Proteomes" id="UP000322887"/>
    </source>
</evidence>
<dbReference type="Proteomes" id="UP000322887">
    <property type="component" value="Chromosome"/>
</dbReference>
<accession>A0ABX5YGU8</accession>
<evidence type="ECO:0000313" key="1">
    <source>
        <dbReference type="EMBL" id="QEG14957.1"/>
    </source>
</evidence>
<keyword evidence="2" id="KW-1185">Reference proteome</keyword>
<name>A0ABX5YGU8_9PLAN</name>
<reference evidence="1 2" key="1">
    <citation type="submission" date="2019-08" db="EMBL/GenBank/DDBJ databases">
        <title>Deep-cultivation of Planctomycetes and their phenomic and genomic characterization uncovers novel biology.</title>
        <authorList>
            <person name="Wiegand S."/>
            <person name="Jogler M."/>
            <person name="Boedeker C."/>
            <person name="Pinto D."/>
            <person name="Vollmers J."/>
            <person name="Rivas-Marin E."/>
            <person name="Kohn T."/>
            <person name="Peeters S.H."/>
            <person name="Heuer A."/>
            <person name="Rast P."/>
            <person name="Oberbeckmann S."/>
            <person name="Bunk B."/>
            <person name="Jeske O."/>
            <person name="Meyerdierks A."/>
            <person name="Storesund J.E."/>
            <person name="Kallscheuer N."/>
            <person name="Luecker S."/>
            <person name="Lage O.M."/>
            <person name="Pohl T."/>
            <person name="Merkel B.J."/>
            <person name="Hornburger P."/>
            <person name="Mueller R.-W."/>
            <person name="Bruemmer F."/>
            <person name="Labrenz M."/>
            <person name="Spormann A.M."/>
            <person name="Op den Camp H."/>
            <person name="Overmann J."/>
            <person name="Amann R."/>
            <person name="Jetten M.S.M."/>
            <person name="Mascher T."/>
            <person name="Medema M.H."/>
            <person name="Devos D.P."/>
            <person name="Kaster A.-K."/>
            <person name="Ovreas L."/>
            <person name="Rohde M."/>
            <person name="Galperin M.Y."/>
            <person name="Jogler C."/>
        </authorList>
    </citation>
    <scope>NUCLEOTIDE SEQUENCE [LARGE SCALE GENOMIC DNA]</scope>
    <source>
        <strain evidence="1 2">DSM 8797</strain>
    </source>
</reference>
<dbReference type="EMBL" id="CP042910">
    <property type="protein sequence ID" value="QEG14957.1"/>
    <property type="molecule type" value="Genomic_DNA"/>
</dbReference>